<reference evidence="3" key="2">
    <citation type="submission" date="2025-09" db="UniProtKB">
        <authorList>
            <consortium name="Ensembl"/>
        </authorList>
    </citation>
    <scope>IDENTIFICATION</scope>
</reference>
<dbReference type="AlphaFoldDB" id="A0A8D0GWR1"/>
<name>A0A8D0GWR1_SPHPU</name>
<evidence type="ECO:0000256" key="1">
    <source>
        <dbReference type="ARBA" id="ARBA00023054"/>
    </source>
</evidence>
<accession>A0A8D0GWR1</accession>
<evidence type="ECO:0000313" key="4">
    <source>
        <dbReference type="Proteomes" id="UP000694392"/>
    </source>
</evidence>
<dbReference type="PANTHER" id="PTHR32083">
    <property type="entry name" value="CILIA AND FLAGELLA-ASSOCIATED PROTEIN 58-RELATED"/>
    <property type="match status" value="1"/>
</dbReference>
<dbReference type="Ensembl" id="ENSSPUT00000015917.1">
    <property type="protein sequence ID" value="ENSSPUP00000014926.1"/>
    <property type="gene ID" value="ENSSPUG00000011495.1"/>
</dbReference>
<evidence type="ECO:0000256" key="2">
    <source>
        <dbReference type="SAM" id="Coils"/>
    </source>
</evidence>
<organism evidence="3 4">
    <name type="scientific">Sphenodon punctatus</name>
    <name type="common">Tuatara</name>
    <name type="synonym">Hatteria punctata</name>
    <dbReference type="NCBI Taxonomy" id="8508"/>
    <lineage>
        <taxon>Eukaryota</taxon>
        <taxon>Metazoa</taxon>
        <taxon>Chordata</taxon>
        <taxon>Craniata</taxon>
        <taxon>Vertebrata</taxon>
        <taxon>Euteleostomi</taxon>
        <taxon>Lepidosauria</taxon>
        <taxon>Sphenodontia</taxon>
        <taxon>Sphenodontidae</taxon>
        <taxon>Sphenodon</taxon>
    </lineage>
</organism>
<feature type="coiled-coil region" evidence="2">
    <location>
        <begin position="74"/>
        <end position="199"/>
    </location>
</feature>
<dbReference type="Proteomes" id="UP000694392">
    <property type="component" value="Unplaced"/>
</dbReference>
<dbReference type="GeneTree" id="ENSGT00940000165989"/>
<dbReference type="PANTHER" id="PTHR32083:SF34">
    <property type="entry name" value="COILED-COIL DOMAIN-CONTAINING PROTEIN 146"/>
    <property type="match status" value="1"/>
</dbReference>
<keyword evidence="4" id="KW-1185">Reference proteome</keyword>
<evidence type="ECO:0000313" key="3">
    <source>
        <dbReference type="Ensembl" id="ENSSPUP00000014926.1"/>
    </source>
</evidence>
<sequence length="303" mass="35437">LFSAGKVPGTRVAELKAKYTFLHETVVSLQEDKRLIEREFQRIPKPGETEKKVKVLKENCEELRKETVQRRTEIKGLKEDVASKQKQILREQKELAELIEEQDSLKDNLVRLHAIPVQLGKEIEKIKRKKVDAAKKKAALDDQLQELNNDIKKMNSKSNEILQEKEDVMKELDGKRALLESKEREFNNLTKLLEMNKENEANALAERSILEIRLCNCLLEKQNQHDDMTRKQREKDRDIRNLKKMELQLKITQDGVAQIKGLHERIILEIDSVPKDDGTLLERRKELQKEVEIIKRNLVKKVS</sequence>
<protein>
    <submittedName>
        <fullName evidence="3">Uncharacterized protein</fullName>
    </submittedName>
</protein>
<reference evidence="3" key="1">
    <citation type="submission" date="2025-08" db="UniProtKB">
        <authorList>
            <consortium name="Ensembl"/>
        </authorList>
    </citation>
    <scope>IDENTIFICATION</scope>
</reference>
<proteinExistence type="predicted"/>
<dbReference type="OMA" id="EVVQHQN"/>
<keyword evidence="1 2" id="KW-0175">Coiled coil</keyword>
<dbReference type="GO" id="GO:0005856">
    <property type="term" value="C:cytoskeleton"/>
    <property type="evidence" value="ECO:0007669"/>
    <property type="project" value="TreeGrafter"/>
</dbReference>